<dbReference type="GO" id="GO:0016020">
    <property type="term" value="C:membrane"/>
    <property type="evidence" value="ECO:0007669"/>
    <property type="project" value="UniProtKB-SubCell"/>
</dbReference>
<keyword evidence="3 5" id="KW-1133">Transmembrane helix</keyword>
<name>A0AAU7TQ06_9ACTN</name>
<proteinExistence type="predicted"/>
<feature type="transmembrane region" description="Helical" evidence="5">
    <location>
        <begin position="106"/>
        <end position="122"/>
    </location>
</feature>
<dbReference type="EMBL" id="CP158165">
    <property type="protein sequence ID" value="XBV28547.1"/>
    <property type="molecule type" value="Genomic_DNA"/>
</dbReference>
<evidence type="ECO:0000256" key="5">
    <source>
        <dbReference type="SAM" id="Phobius"/>
    </source>
</evidence>
<accession>A0AAU7TQ06</accession>
<dbReference type="InterPro" id="IPR032808">
    <property type="entry name" value="DoxX"/>
</dbReference>
<sequence length="132" mass="13508">MSERVVVAVRPAARVRTVAVWTVRAALAVQFGVGGAGKLAGTDQMVRMFDDIGAGQWLRVFVGVLEIAGALGLLVPRLAAAAALGLVGLMIGAVITNVAVLGISPAAPLAFGVLAAVVAYARRRDLRGGRHV</sequence>
<evidence type="ECO:0000256" key="2">
    <source>
        <dbReference type="ARBA" id="ARBA00022692"/>
    </source>
</evidence>
<dbReference type="Pfam" id="PF13564">
    <property type="entry name" value="DoxX_2"/>
    <property type="match status" value="1"/>
</dbReference>
<evidence type="ECO:0000313" key="6">
    <source>
        <dbReference type="EMBL" id="XBV28547.1"/>
    </source>
</evidence>
<evidence type="ECO:0000256" key="3">
    <source>
        <dbReference type="ARBA" id="ARBA00022989"/>
    </source>
</evidence>
<keyword evidence="4 5" id="KW-0472">Membrane</keyword>
<gene>
    <name evidence="6" type="ORF">ABN611_19365</name>
</gene>
<evidence type="ECO:0000256" key="1">
    <source>
        <dbReference type="ARBA" id="ARBA00004141"/>
    </source>
</evidence>
<evidence type="ECO:0000256" key="4">
    <source>
        <dbReference type="ARBA" id="ARBA00023136"/>
    </source>
</evidence>
<protein>
    <submittedName>
        <fullName evidence="6">DoxX family protein</fullName>
    </submittedName>
</protein>
<dbReference type="AlphaFoldDB" id="A0AAU7TQ06"/>
<organism evidence="6">
    <name type="scientific">Kribbella sp. HUAS MG21</name>
    <dbReference type="NCBI Taxonomy" id="3160966"/>
    <lineage>
        <taxon>Bacteria</taxon>
        <taxon>Bacillati</taxon>
        <taxon>Actinomycetota</taxon>
        <taxon>Actinomycetes</taxon>
        <taxon>Propionibacteriales</taxon>
        <taxon>Kribbellaceae</taxon>
        <taxon>Kribbella</taxon>
    </lineage>
</organism>
<comment type="subcellular location">
    <subcellularLocation>
        <location evidence="1">Membrane</location>
        <topology evidence="1">Multi-pass membrane protein</topology>
    </subcellularLocation>
</comment>
<keyword evidence="2 5" id="KW-0812">Transmembrane</keyword>
<reference evidence="6" key="1">
    <citation type="submission" date="2024-06" db="EMBL/GenBank/DDBJ databases">
        <title>Kribbella sp. strain HUAS MG21 genome sequences.</title>
        <authorList>
            <person name="Mo P."/>
        </authorList>
    </citation>
    <scope>NUCLEOTIDE SEQUENCE</scope>
    <source>
        <strain evidence="6">HUAS MG21</strain>
    </source>
</reference>
<feature type="transmembrane region" description="Helical" evidence="5">
    <location>
        <begin position="82"/>
        <end position="100"/>
    </location>
</feature>
<dbReference type="RefSeq" id="WP_350281299.1">
    <property type="nucleotide sequence ID" value="NZ_CP158165.1"/>
</dbReference>
<feature type="transmembrane region" description="Helical" evidence="5">
    <location>
        <begin position="57"/>
        <end position="75"/>
    </location>
</feature>